<dbReference type="PANTHER" id="PTHR37012">
    <property type="entry name" value="B-ZIP TRANSCRIPTION FACTOR (EUROFUNG)-RELATED"/>
    <property type="match status" value="1"/>
</dbReference>
<dbReference type="GO" id="GO:0003700">
    <property type="term" value="F:DNA-binding transcription factor activity"/>
    <property type="evidence" value="ECO:0007669"/>
    <property type="project" value="InterPro"/>
</dbReference>
<feature type="compositionally biased region" description="Basic and acidic residues" evidence="1">
    <location>
        <begin position="58"/>
        <end position="73"/>
    </location>
</feature>
<evidence type="ECO:0000313" key="2">
    <source>
        <dbReference type="EMBL" id="KAH7161931.1"/>
    </source>
</evidence>
<sequence length="235" mass="26269">MAQTAITNTHHRQPTSTPSPESSIKMVRSSSTKPSKTTKRKGTRSVSTLTPSQLARKRANDREAQRVTRARTKEHIERLERELEELKSKQSGDQTVQELFRRNKVLEDELNRLKENMSITMVSSPYSTPVYDNNLSTGSGAIPNPRTSPFPFGDYNTPLPNHSQQYVPLLNTCESWANTIPCPVPSNISSPPSAGTDDYNAGYIPTSVPTSMLPFNNSKTIVNALLYKDIKLEYE</sequence>
<proteinExistence type="predicted"/>
<comment type="caution">
    <text evidence="2">The sequence shown here is derived from an EMBL/GenBank/DDBJ whole genome shotgun (WGS) entry which is preliminary data.</text>
</comment>
<accession>A0A9P9FH17</accession>
<feature type="compositionally biased region" description="Polar residues" evidence="1">
    <location>
        <begin position="1"/>
        <end position="22"/>
    </location>
</feature>
<dbReference type="SUPFAM" id="SSF57959">
    <property type="entry name" value="Leucine zipper domain"/>
    <property type="match status" value="1"/>
</dbReference>
<keyword evidence="3" id="KW-1185">Reference proteome</keyword>
<dbReference type="EMBL" id="JAGMUU010000001">
    <property type="protein sequence ID" value="KAH7161931.1"/>
    <property type="molecule type" value="Genomic_DNA"/>
</dbReference>
<dbReference type="Gene3D" id="1.20.5.170">
    <property type="match status" value="1"/>
</dbReference>
<evidence type="ECO:0000256" key="1">
    <source>
        <dbReference type="SAM" id="MobiDB-lite"/>
    </source>
</evidence>
<evidence type="ECO:0000313" key="3">
    <source>
        <dbReference type="Proteomes" id="UP000717696"/>
    </source>
</evidence>
<dbReference type="CDD" id="cd14688">
    <property type="entry name" value="bZIP_YAP"/>
    <property type="match status" value="1"/>
</dbReference>
<dbReference type="PANTHER" id="PTHR37012:SF2">
    <property type="entry name" value="BZIP DOMAIN-CONTAINING PROTEIN-RELATED"/>
    <property type="match status" value="1"/>
</dbReference>
<feature type="region of interest" description="Disordered" evidence="1">
    <location>
        <begin position="1"/>
        <end position="73"/>
    </location>
</feature>
<dbReference type="Proteomes" id="UP000717696">
    <property type="component" value="Unassembled WGS sequence"/>
</dbReference>
<evidence type="ECO:0008006" key="4">
    <source>
        <dbReference type="Google" id="ProtNLM"/>
    </source>
</evidence>
<dbReference type="InterPro" id="IPR046347">
    <property type="entry name" value="bZIP_sf"/>
</dbReference>
<organism evidence="2 3">
    <name type="scientific">Dactylonectria estremocensis</name>
    <dbReference type="NCBI Taxonomy" id="1079267"/>
    <lineage>
        <taxon>Eukaryota</taxon>
        <taxon>Fungi</taxon>
        <taxon>Dikarya</taxon>
        <taxon>Ascomycota</taxon>
        <taxon>Pezizomycotina</taxon>
        <taxon>Sordariomycetes</taxon>
        <taxon>Hypocreomycetidae</taxon>
        <taxon>Hypocreales</taxon>
        <taxon>Nectriaceae</taxon>
        <taxon>Dactylonectria</taxon>
    </lineage>
</organism>
<dbReference type="AlphaFoldDB" id="A0A9P9FH17"/>
<dbReference type="OrthoDB" id="3535998at2759"/>
<name>A0A9P9FH17_9HYPO</name>
<reference evidence="2" key="1">
    <citation type="journal article" date="2021" name="Nat. Commun.">
        <title>Genetic determinants of endophytism in the Arabidopsis root mycobiome.</title>
        <authorList>
            <person name="Mesny F."/>
            <person name="Miyauchi S."/>
            <person name="Thiergart T."/>
            <person name="Pickel B."/>
            <person name="Atanasova L."/>
            <person name="Karlsson M."/>
            <person name="Huettel B."/>
            <person name="Barry K.W."/>
            <person name="Haridas S."/>
            <person name="Chen C."/>
            <person name="Bauer D."/>
            <person name="Andreopoulos W."/>
            <person name="Pangilinan J."/>
            <person name="LaButti K."/>
            <person name="Riley R."/>
            <person name="Lipzen A."/>
            <person name="Clum A."/>
            <person name="Drula E."/>
            <person name="Henrissat B."/>
            <person name="Kohler A."/>
            <person name="Grigoriev I.V."/>
            <person name="Martin F.M."/>
            <person name="Hacquard S."/>
        </authorList>
    </citation>
    <scope>NUCLEOTIDE SEQUENCE</scope>
    <source>
        <strain evidence="2">MPI-CAGE-AT-0021</strain>
    </source>
</reference>
<gene>
    <name evidence="2" type="ORF">B0J13DRAFT_600706</name>
</gene>
<protein>
    <recommendedName>
        <fullName evidence="4">BZIP domain-containing protein</fullName>
    </recommendedName>
</protein>